<name>A0A177AXJ2_9BILA</name>
<gene>
    <name evidence="2" type="ORF">A3Q56_05527</name>
</gene>
<dbReference type="AlphaFoldDB" id="A0A177AXJ2"/>
<evidence type="ECO:0000313" key="2">
    <source>
        <dbReference type="EMBL" id="OAF66747.1"/>
    </source>
</evidence>
<feature type="chain" id="PRO_5008056745" description="Lipid-binding serum glycoprotein N-terminal domain-containing protein" evidence="1">
    <location>
        <begin position="21"/>
        <end position="204"/>
    </location>
</feature>
<evidence type="ECO:0000313" key="3">
    <source>
        <dbReference type="Proteomes" id="UP000078046"/>
    </source>
</evidence>
<protein>
    <recommendedName>
        <fullName evidence="4">Lipid-binding serum glycoprotein N-terminal domain-containing protein</fullName>
    </recommendedName>
</protein>
<reference evidence="2 3" key="1">
    <citation type="submission" date="2016-04" db="EMBL/GenBank/DDBJ databases">
        <title>The genome of Intoshia linei affirms orthonectids as highly simplified spiralians.</title>
        <authorList>
            <person name="Mikhailov K.V."/>
            <person name="Slusarev G.S."/>
            <person name="Nikitin M.A."/>
            <person name="Logacheva M.D."/>
            <person name="Penin A."/>
            <person name="Aleoshin V."/>
            <person name="Panchin Y.V."/>
        </authorList>
    </citation>
    <scope>NUCLEOTIDE SEQUENCE [LARGE SCALE GENOMIC DNA]</scope>
    <source>
        <strain evidence="2">Intl2013</strain>
        <tissue evidence="2">Whole animal</tissue>
    </source>
</reference>
<dbReference type="EMBL" id="LWCA01000839">
    <property type="protein sequence ID" value="OAF66747.1"/>
    <property type="molecule type" value="Genomic_DNA"/>
</dbReference>
<comment type="caution">
    <text evidence="2">The sequence shown here is derived from an EMBL/GenBank/DDBJ whole genome shotgun (WGS) entry which is preliminary data.</text>
</comment>
<evidence type="ECO:0000256" key="1">
    <source>
        <dbReference type="SAM" id="SignalP"/>
    </source>
</evidence>
<organism evidence="2 3">
    <name type="scientific">Intoshia linei</name>
    <dbReference type="NCBI Taxonomy" id="1819745"/>
    <lineage>
        <taxon>Eukaryota</taxon>
        <taxon>Metazoa</taxon>
        <taxon>Spiralia</taxon>
        <taxon>Lophotrochozoa</taxon>
        <taxon>Mesozoa</taxon>
        <taxon>Orthonectida</taxon>
        <taxon>Rhopaluridae</taxon>
        <taxon>Intoshia</taxon>
    </lineage>
</organism>
<accession>A0A177AXJ2</accession>
<keyword evidence="3" id="KW-1185">Reference proteome</keyword>
<evidence type="ECO:0008006" key="4">
    <source>
        <dbReference type="Google" id="ProtNLM"/>
    </source>
</evidence>
<feature type="signal peptide" evidence="1">
    <location>
        <begin position="1"/>
        <end position="20"/>
    </location>
</feature>
<dbReference type="Proteomes" id="UP000078046">
    <property type="component" value="Unassembled WGS sequence"/>
</dbReference>
<keyword evidence="1" id="KW-0732">Signal</keyword>
<proteinExistence type="predicted"/>
<sequence>MFLKIVILHLIFTSFGPVKSGDDENKLEMIKEFYHKNMQDAYLMKSKPYELRLKCFLFYVMNQIMLQLLEFGCLKVVKVKKGVHLEIQYSSSFEQAVMSSKLNDMLFVNNLINSSLGITNFGLRSQGHKLDVSFNGDGDVTIKSGLLYDLFNFNPQVTVKSWVETKVFIRPYYFLLFDELAEPHTRVKSRASKMKLKLKKSVSL</sequence>